<name>A0A8S5TCD0_9CAUD</name>
<sequence length="184" mass="20555">MAKQASNDTELEAMFRPALKRTVEYVLDRILEANEQKIGTVVYSANEPSVYDRTNEFMEAWAASIKAQNSFSEGVEGEFFYEPSKMHVGSTDYGSADYAQHIGVAGRYEGADARGYLADIIYQGLAGSAFGHGYWTKKRDAFNALVRYVGTTNFDKWFMDGARKAGLNIQHGPGGKPKYEYNKK</sequence>
<evidence type="ECO:0000313" key="1">
    <source>
        <dbReference type="EMBL" id="DAF60929.1"/>
    </source>
</evidence>
<organism evidence="1">
    <name type="scientific">Siphoviridae sp. cteEQ43</name>
    <dbReference type="NCBI Taxonomy" id="2827905"/>
    <lineage>
        <taxon>Viruses</taxon>
        <taxon>Duplodnaviria</taxon>
        <taxon>Heunggongvirae</taxon>
        <taxon>Uroviricota</taxon>
        <taxon>Caudoviricetes</taxon>
    </lineage>
</organism>
<proteinExistence type="predicted"/>
<accession>A0A8S5TCD0</accession>
<protein>
    <submittedName>
        <fullName evidence="1">Uncharacterized protein</fullName>
    </submittedName>
</protein>
<reference evidence="1" key="1">
    <citation type="journal article" date="2021" name="Proc. Natl. Acad. Sci. U.S.A.">
        <title>A Catalog of Tens of Thousands of Viruses from Human Metagenomes Reveals Hidden Associations with Chronic Diseases.</title>
        <authorList>
            <person name="Tisza M.J."/>
            <person name="Buck C.B."/>
        </authorList>
    </citation>
    <scope>NUCLEOTIDE SEQUENCE</scope>
    <source>
        <strain evidence="1">CteEQ43</strain>
    </source>
</reference>
<dbReference type="EMBL" id="BK032799">
    <property type="protein sequence ID" value="DAF60929.1"/>
    <property type="molecule type" value="Genomic_DNA"/>
</dbReference>